<evidence type="ECO:0000256" key="6">
    <source>
        <dbReference type="PROSITE-ProRule" id="PRU00169"/>
    </source>
</evidence>
<dbReference type="InterPro" id="IPR035965">
    <property type="entry name" value="PAS-like_dom_sf"/>
</dbReference>
<keyword evidence="7" id="KW-0812">Transmembrane</keyword>
<dbReference type="GO" id="GO:0016301">
    <property type="term" value="F:kinase activity"/>
    <property type="evidence" value="ECO:0007669"/>
    <property type="project" value="UniProtKB-KW"/>
</dbReference>
<dbReference type="PROSITE" id="PS50110">
    <property type="entry name" value="RESPONSE_REGULATORY"/>
    <property type="match status" value="1"/>
</dbReference>
<keyword evidence="4" id="KW-0808">Transferase</keyword>
<evidence type="ECO:0000259" key="8">
    <source>
        <dbReference type="PROSITE" id="PS50109"/>
    </source>
</evidence>
<dbReference type="Gene3D" id="3.30.565.10">
    <property type="entry name" value="Histidine kinase-like ATPase, C-terminal domain"/>
    <property type="match status" value="1"/>
</dbReference>
<evidence type="ECO:0000259" key="10">
    <source>
        <dbReference type="PROSITE" id="PS50112"/>
    </source>
</evidence>
<dbReference type="SUPFAM" id="SSF55874">
    <property type="entry name" value="ATPase domain of HSP90 chaperone/DNA topoisomerase II/histidine kinase"/>
    <property type="match status" value="1"/>
</dbReference>
<sequence>MSKKLAASKMAMLLVTLMIASIDALYAGPFPVALLHVFTAIYFRYTFQRLKALYYWVFFGFFVFLPWAAGLSSSFSSLKIVDVFEVGFFARLIILLLLGVLHFTANRLATPDVRSHAQLNALWDSIVDGLIVITDKGIIQSVNPAVTNIFGYLPDELVRKNVKTLMPGEYADNHDQYVSNYNRTGEAKIIGIGREVSGKRKNGEIFPLYLAVNRFEVNGRVYYGGIVRDQTAEKKAEADLVAAKEDAEAASSAKSAFLNSMSHEVRTPLNAILGFAQLIDLDVDEKAQPEIHANLAHIKKSGEHLLSLLNDILDLATIETGQLKLDMVDADLKQIIQNCIDMVMPMALKHKVRIILREPQASFYVVADKIRLSQAVMNLLTNAIKYNKVDGTVVVSLTSQPTGRIRVAVKDDGVGIPEAHWPKMFEPFNRLGREAMSIEGSGIGLSVTKSIMDTMNGEIGFTSKIGKGSEFWLDLPLAGAGHKVAVAASLEKKEAFCNAVPAPSETVNGTSVKPQYGKVWVLYIEDNKSNIELMESLIRHIDNVELVTRSKAEEGVAYAIVNTPDLILLDLNMPEMDGFEAFNLLKEDENTHQIPVYAVSADVRGSVVQRTEELGFSGFVSKPFDVQEIKKIINLSRT</sequence>
<dbReference type="PRINTS" id="PR00344">
    <property type="entry name" value="BCTRLSENSOR"/>
</dbReference>
<feature type="domain" description="PAS" evidence="10">
    <location>
        <begin position="115"/>
        <end position="167"/>
    </location>
</feature>
<evidence type="ECO:0000313" key="11">
    <source>
        <dbReference type="EMBL" id="MFC3051440.1"/>
    </source>
</evidence>
<dbReference type="Pfam" id="PF02518">
    <property type="entry name" value="HATPase_c"/>
    <property type="match status" value="1"/>
</dbReference>
<accession>A0ABV7D3C6</accession>
<dbReference type="InterPro" id="IPR005467">
    <property type="entry name" value="His_kinase_dom"/>
</dbReference>
<feature type="modified residue" description="4-aspartylphosphate" evidence="6">
    <location>
        <position position="570"/>
    </location>
</feature>
<dbReference type="SUPFAM" id="SSF47384">
    <property type="entry name" value="Homodimeric domain of signal transducing histidine kinase"/>
    <property type="match status" value="1"/>
</dbReference>
<evidence type="ECO:0000256" key="2">
    <source>
        <dbReference type="ARBA" id="ARBA00012438"/>
    </source>
</evidence>
<gene>
    <name evidence="11" type="ORF">ACFOKA_05945</name>
</gene>
<dbReference type="PROSITE" id="PS50112">
    <property type="entry name" value="PAS"/>
    <property type="match status" value="1"/>
</dbReference>
<dbReference type="InterPro" id="IPR004358">
    <property type="entry name" value="Sig_transdc_His_kin-like_C"/>
</dbReference>
<protein>
    <recommendedName>
        <fullName evidence="2">histidine kinase</fullName>
        <ecNumber evidence="2">2.7.13.3</ecNumber>
    </recommendedName>
</protein>
<dbReference type="InterPro" id="IPR003661">
    <property type="entry name" value="HisK_dim/P_dom"/>
</dbReference>
<proteinExistence type="predicted"/>
<dbReference type="RefSeq" id="WP_194214348.1">
    <property type="nucleotide sequence ID" value="NZ_CP061205.1"/>
</dbReference>
<evidence type="ECO:0000259" key="9">
    <source>
        <dbReference type="PROSITE" id="PS50110"/>
    </source>
</evidence>
<name>A0ABV7D3C6_9PROT</name>
<feature type="domain" description="Response regulatory" evidence="9">
    <location>
        <begin position="520"/>
        <end position="637"/>
    </location>
</feature>
<dbReference type="EC" id="2.7.13.3" evidence="2"/>
<dbReference type="CDD" id="cd00130">
    <property type="entry name" value="PAS"/>
    <property type="match status" value="1"/>
</dbReference>
<keyword evidence="3 6" id="KW-0597">Phosphoprotein</keyword>
<feature type="transmembrane region" description="Helical" evidence="7">
    <location>
        <begin position="83"/>
        <end position="105"/>
    </location>
</feature>
<evidence type="ECO:0000256" key="5">
    <source>
        <dbReference type="ARBA" id="ARBA00022777"/>
    </source>
</evidence>
<evidence type="ECO:0000256" key="4">
    <source>
        <dbReference type="ARBA" id="ARBA00022679"/>
    </source>
</evidence>
<dbReference type="SMART" id="SM00448">
    <property type="entry name" value="REC"/>
    <property type="match status" value="1"/>
</dbReference>
<dbReference type="Pfam" id="PF13426">
    <property type="entry name" value="PAS_9"/>
    <property type="match status" value="1"/>
</dbReference>
<reference evidence="12" key="1">
    <citation type="journal article" date="2019" name="Int. J. Syst. Evol. Microbiol.">
        <title>The Global Catalogue of Microorganisms (GCM) 10K type strain sequencing project: providing services to taxonomists for standard genome sequencing and annotation.</title>
        <authorList>
            <consortium name="The Broad Institute Genomics Platform"/>
            <consortium name="The Broad Institute Genome Sequencing Center for Infectious Disease"/>
            <person name="Wu L."/>
            <person name="Ma J."/>
        </authorList>
    </citation>
    <scope>NUCLEOTIDE SEQUENCE [LARGE SCALE GENOMIC DNA]</scope>
    <source>
        <strain evidence="12">KCTC 62164</strain>
    </source>
</reference>
<dbReference type="PROSITE" id="PS50109">
    <property type="entry name" value="HIS_KIN"/>
    <property type="match status" value="1"/>
</dbReference>
<dbReference type="Gene3D" id="3.30.450.20">
    <property type="entry name" value="PAS domain"/>
    <property type="match status" value="1"/>
</dbReference>
<comment type="catalytic activity">
    <reaction evidence="1">
        <text>ATP + protein L-histidine = ADP + protein N-phospho-L-histidine.</text>
        <dbReference type="EC" id="2.7.13.3"/>
    </reaction>
</comment>
<dbReference type="Gene3D" id="3.40.50.2300">
    <property type="match status" value="1"/>
</dbReference>
<dbReference type="Pfam" id="PF00072">
    <property type="entry name" value="Response_reg"/>
    <property type="match status" value="1"/>
</dbReference>
<dbReference type="Pfam" id="PF00512">
    <property type="entry name" value="HisKA"/>
    <property type="match status" value="1"/>
</dbReference>
<feature type="transmembrane region" description="Helical" evidence="7">
    <location>
        <begin position="53"/>
        <end position="71"/>
    </location>
</feature>
<keyword evidence="7" id="KW-1133">Transmembrane helix</keyword>
<dbReference type="Gene3D" id="1.10.287.130">
    <property type="match status" value="1"/>
</dbReference>
<dbReference type="SMART" id="SM00091">
    <property type="entry name" value="PAS"/>
    <property type="match status" value="1"/>
</dbReference>
<evidence type="ECO:0000313" key="12">
    <source>
        <dbReference type="Proteomes" id="UP001595444"/>
    </source>
</evidence>
<dbReference type="InterPro" id="IPR036890">
    <property type="entry name" value="HATPase_C_sf"/>
</dbReference>
<dbReference type="PANTHER" id="PTHR43047:SF72">
    <property type="entry name" value="OSMOSENSING HISTIDINE PROTEIN KINASE SLN1"/>
    <property type="match status" value="1"/>
</dbReference>
<dbReference type="InterPro" id="IPR036097">
    <property type="entry name" value="HisK_dim/P_sf"/>
</dbReference>
<organism evidence="11 12">
    <name type="scientific">Kordiimonas pumila</name>
    <dbReference type="NCBI Taxonomy" id="2161677"/>
    <lineage>
        <taxon>Bacteria</taxon>
        <taxon>Pseudomonadati</taxon>
        <taxon>Pseudomonadota</taxon>
        <taxon>Alphaproteobacteria</taxon>
        <taxon>Kordiimonadales</taxon>
        <taxon>Kordiimonadaceae</taxon>
        <taxon>Kordiimonas</taxon>
    </lineage>
</organism>
<dbReference type="InterPro" id="IPR003594">
    <property type="entry name" value="HATPase_dom"/>
</dbReference>
<dbReference type="Proteomes" id="UP001595444">
    <property type="component" value="Unassembled WGS sequence"/>
</dbReference>
<evidence type="ECO:0000256" key="7">
    <source>
        <dbReference type="SAM" id="Phobius"/>
    </source>
</evidence>
<keyword evidence="7" id="KW-0472">Membrane</keyword>
<comment type="caution">
    <text evidence="11">The sequence shown here is derived from an EMBL/GenBank/DDBJ whole genome shotgun (WGS) entry which is preliminary data.</text>
</comment>
<dbReference type="SMART" id="SM00388">
    <property type="entry name" value="HisKA"/>
    <property type="match status" value="1"/>
</dbReference>
<feature type="domain" description="Histidine kinase" evidence="8">
    <location>
        <begin position="260"/>
        <end position="479"/>
    </location>
</feature>
<dbReference type="NCBIfam" id="TIGR00229">
    <property type="entry name" value="sensory_box"/>
    <property type="match status" value="1"/>
</dbReference>
<dbReference type="InterPro" id="IPR011006">
    <property type="entry name" value="CheY-like_superfamily"/>
</dbReference>
<keyword evidence="12" id="KW-1185">Reference proteome</keyword>
<dbReference type="CDD" id="cd00075">
    <property type="entry name" value="HATPase"/>
    <property type="match status" value="1"/>
</dbReference>
<dbReference type="SUPFAM" id="SSF52172">
    <property type="entry name" value="CheY-like"/>
    <property type="match status" value="1"/>
</dbReference>
<dbReference type="SUPFAM" id="SSF55785">
    <property type="entry name" value="PYP-like sensor domain (PAS domain)"/>
    <property type="match status" value="1"/>
</dbReference>
<dbReference type="EMBL" id="JBHRSL010000003">
    <property type="protein sequence ID" value="MFC3051440.1"/>
    <property type="molecule type" value="Genomic_DNA"/>
</dbReference>
<evidence type="ECO:0000256" key="3">
    <source>
        <dbReference type="ARBA" id="ARBA00022553"/>
    </source>
</evidence>
<dbReference type="InterPro" id="IPR000014">
    <property type="entry name" value="PAS"/>
</dbReference>
<evidence type="ECO:0000256" key="1">
    <source>
        <dbReference type="ARBA" id="ARBA00000085"/>
    </source>
</evidence>
<dbReference type="SMART" id="SM00387">
    <property type="entry name" value="HATPase_c"/>
    <property type="match status" value="1"/>
</dbReference>
<keyword evidence="5 11" id="KW-0418">Kinase</keyword>
<dbReference type="CDD" id="cd00082">
    <property type="entry name" value="HisKA"/>
    <property type="match status" value="1"/>
</dbReference>
<dbReference type="InterPro" id="IPR001789">
    <property type="entry name" value="Sig_transdc_resp-reg_receiver"/>
</dbReference>
<dbReference type="PANTHER" id="PTHR43047">
    <property type="entry name" value="TWO-COMPONENT HISTIDINE PROTEIN KINASE"/>
    <property type="match status" value="1"/>
</dbReference>